<accession>A0A7C8LIE5</accession>
<evidence type="ECO:0000313" key="2">
    <source>
        <dbReference type="EMBL" id="KAE9635426.1"/>
    </source>
</evidence>
<keyword evidence="1" id="KW-0812">Transmembrane</keyword>
<organism evidence="2 3">
    <name type="scientific">Defluviitalea raffinosedens</name>
    <dbReference type="NCBI Taxonomy" id="1450156"/>
    <lineage>
        <taxon>Bacteria</taxon>
        <taxon>Bacillati</taxon>
        <taxon>Bacillota</taxon>
        <taxon>Clostridia</taxon>
        <taxon>Lachnospirales</taxon>
        <taxon>Defluviitaleaceae</taxon>
        <taxon>Defluviitalea</taxon>
    </lineage>
</organism>
<dbReference type="RefSeq" id="WP_158739674.1">
    <property type="nucleotide sequence ID" value="NZ_JAFBEP010000001.1"/>
</dbReference>
<feature type="transmembrane region" description="Helical" evidence="1">
    <location>
        <begin position="37"/>
        <end position="53"/>
    </location>
</feature>
<evidence type="ECO:0000313" key="3">
    <source>
        <dbReference type="Proteomes" id="UP000483018"/>
    </source>
</evidence>
<dbReference type="EMBL" id="WSLF01000003">
    <property type="protein sequence ID" value="KAE9635426.1"/>
    <property type="molecule type" value="Genomic_DNA"/>
</dbReference>
<dbReference type="AlphaFoldDB" id="A0A7C8LIE5"/>
<keyword evidence="3" id="KW-1185">Reference proteome</keyword>
<gene>
    <name evidence="2" type="ORF">GND95_04570</name>
</gene>
<feature type="transmembrane region" description="Helical" evidence="1">
    <location>
        <begin position="9"/>
        <end position="25"/>
    </location>
</feature>
<comment type="caution">
    <text evidence="2">The sequence shown here is derived from an EMBL/GenBank/DDBJ whole genome shotgun (WGS) entry which is preliminary data.</text>
</comment>
<dbReference type="Proteomes" id="UP000483018">
    <property type="component" value="Unassembled WGS sequence"/>
</dbReference>
<reference evidence="2 3" key="1">
    <citation type="submission" date="2019-12" db="EMBL/GenBank/DDBJ databases">
        <title>Defluviitalea raffinosedens, isolated from a biogas fermenter, genome sequencing and characterization.</title>
        <authorList>
            <person name="Rettenmaier R."/>
            <person name="Schneider M."/>
            <person name="Neuhaus K."/>
            <person name="Liebl W."/>
            <person name="Zverlov V."/>
        </authorList>
    </citation>
    <scope>NUCLEOTIDE SEQUENCE [LARGE SCALE GENOMIC DNA]</scope>
    <source>
        <strain evidence="2 3">249c-K6</strain>
    </source>
</reference>
<protein>
    <submittedName>
        <fullName evidence="2">Uncharacterized protein</fullName>
    </submittedName>
</protein>
<proteinExistence type="predicted"/>
<keyword evidence="1" id="KW-1133">Transmembrane helix</keyword>
<sequence>MKKEYEKEKLLLLNEMIFLFFFLLLFDKDKTLADEKLFFALIVFYVLFVIDLSQQANAKLRKGNVKSNT</sequence>
<keyword evidence="1" id="KW-0472">Membrane</keyword>
<name>A0A7C8LIE5_9FIRM</name>
<evidence type="ECO:0000256" key="1">
    <source>
        <dbReference type="SAM" id="Phobius"/>
    </source>
</evidence>